<protein>
    <submittedName>
        <fullName evidence="2">Uncharacterized protein</fullName>
    </submittedName>
</protein>
<evidence type="ECO:0000313" key="2">
    <source>
        <dbReference type="EMBL" id="RIT39812.1"/>
    </source>
</evidence>
<feature type="transmembrane region" description="Helical" evidence="1">
    <location>
        <begin position="6"/>
        <end position="23"/>
    </location>
</feature>
<name>A0ABD7HPR3_9MYCO</name>
<keyword evidence="1" id="KW-0472">Membrane</keyword>
<organism evidence="2 3">
    <name type="scientific">Mycobacteroides abscessus</name>
    <dbReference type="NCBI Taxonomy" id="36809"/>
    <lineage>
        <taxon>Bacteria</taxon>
        <taxon>Bacillati</taxon>
        <taxon>Actinomycetota</taxon>
        <taxon>Actinomycetes</taxon>
        <taxon>Mycobacteriales</taxon>
        <taxon>Mycobacteriaceae</taxon>
        <taxon>Mycobacteroides</taxon>
    </lineage>
</organism>
<evidence type="ECO:0000313" key="3">
    <source>
        <dbReference type="Proteomes" id="UP000284557"/>
    </source>
</evidence>
<accession>A0ABD7HPR3</accession>
<dbReference type="Proteomes" id="UP000284557">
    <property type="component" value="Unassembled WGS sequence"/>
</dbReference>
<keyword evidence="1" id="KW-0812">Transmembrane</keyword>
<keyword evidence="1" id="KW-1133">Transmembrane helix</keyword>
<evidence type="ECO:0000256" key="1">
    <source>
        <dbReference type="SAM" id="Phobius"/>
    </source>
</evidence>
<dbReference type="EMBL" id="QXBN01000007">
    <property type="protein sequence ID" value="RIT39812.1"/>
    <property type="molecule type" value="Genomic_DNA"/>
</dbReference>
<dbReference type="AlphaFoldDB" id="A0ABD7HPR3"/>
<gene>
    <name evidence="2" type="ORF">D2E76_11115</name>
</gene>
<sequence length="141" mass="15523">MDTTVWWFMIAFWTICGGLGALISMQRDRHPAPGFILGFGLSFIGLFIVCVLPRGVLNLGPGRYAVRCPVCNAVQNVADSDNSYKCWQCHQPTVLHTVDDPDAQGRHTVECPTCAKKSKLLGQGIRYTCSCGSRNNLAIYI</sequence>
<reference evidence="2 3" key="1">
    <citation type="submission" date="2018-08" db="EMBL/GenBank/DDBJ databases">
        <title>Linezolid Resistance in Mycobacterium abscessus: MIC Distribution and Comprehensive Investigation of Resistance Mechanisms.</title>
        <authorList>
            <person name="Ye M."/>
            <person name="Xu L."/>
            <person name="Zou Y."/>
            <person name="Li B."/>
            <person name="Guo Q."/>
            <person name="Zhang Y."/>
            <person name="Zhan M."/>
            <person name="Xu B."/>
            <person name="Yu F."/>
            <person name="Zhang Z."/>
            <person name="Chu H."/>
        </authorList>
    </citation>
    <scope>NUCLEOTIDE SEQUENCE [LARGE SCALE GENOMIC DNA]</scope>
    <source>
        <strain evidence="2 3">G143</strain>
    </source>
</reference>
<comment type="caution">
    <text evidence="2">The sequence shown here is derived from an EMBL/GenBank/DDBJ whole genome shotgun (WGS) entry which is preliminary data.</text>
</comment>
<proteinExistence type="predicted"/>
<feature type="transmembrane region" description="Helical" evidence="1">
    <location>
        <begin position="35"/>
        <end position="57"/>
    </location>
</feature>
<dbReference type="RefSeq" id="WP_100463947.1">
    <property type="nucleotide sequence ID" value="NZ_CP029076.1"/>
</dbReference>